<dbReference type="PANTHER" id="PTHR43248">
    <property type="entry name" value="2-SUCCINYL-6-HYDROXY-2,4-CYCLOHEXADIENE-1-CARBOXYLATE SYNTHASE"/>
    <property type="match status" value="1"/>
</dbReference>
<protein>
    <submittedName>
        <fullName evidence="6">Alpha/beta hydrolase</fullName>
    </submittedName>
</protein>
<comment type="caution">
    <text evidence="6">The sequence shown here is derived from an EMBL/GenBank/DDBJ whole genome shotgun (WGS) entry which is preliminary data.</text>
</comment>
<accession>A0ABW6GSX5</accession>
<name>A0ABW6GSX5_9ACTN</name>
<dbReference type="InterPro" id="IPR013595">
    <property type="entry name" value="Pept_S33_TAP-like_C"/>
</dbReference>
<dbReference type="Gene3D" id="3.40.50.1820">
    <property type="entry name" value="alpha/beta hydrolase"/>
    <property type="match status" value="1"/>
</dbReference>
<keyword evidence="7" id="KW-1185">Reference proteome</keyword>
<proteinExistence type="inferred from homology"/>
<keyword evidence="3 6" id="KW-0378">Hydrolase</keyword>
<comment type="similarity">
    <text evidence="1">Belongs to the peptidase S33 family.</text>
</comment>
<evidence type="ECO:0000313" key="7">
    <source>
        <dbReference type="Proteomes" id="UP001599542"/>
    </source>
</evidence>
<organism evidence="6 7">
    <name type="scientific">Kitasatospora phosalacinea</name>
    <dbReference type="NCBI Taxonomy" id="2065"/>
    <lineage>
        <taxon>Bacteria</taxon>
        <taxon>Bacillati</taxon>
        <taxon>Actinomycetota</taxon>
        <taxon>Actinomycetes</taxon>
        <taxon>Kitasatosporales</taxon>
        <taxon>Streptomycetaceae</taxon>
        <taxon>Kitasatospora</taxon>
    </lineage>
</organism>
<dbReference type="PANTHER" id="PTHR43248:SF29">
    <property type="entry name" value="TRIPEPTIDYL AMINOPEPTIDASE"/>
    <property type="match status" value="1"/>
</dbReference>
<keyword evidence="2 4" id="KW-0732">Signal</keyword>
<gene>
    <name evidence="6" type="ORF">ACFW6T_27895</name>
</gene>
<dbReference type="RefSeq" id="WP_380320950.1">
    <property type="nucleotide sequence ID" value="NZ_JBHYPW010000013.1"/>
</dbReference>
<feature type="chain" id="PRO_5046755449" evidence="4">
    <location>
        <begin position="32"/>
        <end position="520"/>
    </location>
</feature>
<dbReference type="Proteomes" id="UP001599542">
    <property type="component" value="Unassembled WGS sequence"/>
</dbReference>
<sequence>MWTRSRTGGRLGAVGFALALALAGTTAGAEAAAAAPAERPPRPVWTDCPADPSGAPVDPALRCTTVRVPLDYGAPHGRTIEIAVSRLATAKPGLRRGILVHNGGGPGVASLHLPSAAAAGYPREVLDRYDLVGFDPRGVGHSTPVTCGRTPAEVPWQKVFPFPAPDGSIAPNVRFARDLARDCLTAGGDLVRHLTTADTARDLDRVRAALGEPRISYRAASYGTYLGAVYAQLFPGRTDRFVLDGNVDPNTTWQERLASWDDGGELRFADFAAWAAARDADLHFGATPAAVRANYLALAAELDRAPVDHPVAGPVDGNLWRTLYRLDSYHTALFPEIADWWSYLAADGAGPVPYWWLAKGDTPGVPADNDVAALVAVLCNDTPADRDPARYQRAVTESRARNPLSAGMGANIWPCAFWPAPAEPAVRVTDRGPGREAANILLLQTTRDPATPYAGALEMRSALGRRAVMVTVEGGNHGAYDPATPSCAVTAADRFLATGALPAHDLSCRPDPAPDAAHPS</sequence>
<dbReference type="EMBL" id="JBHYPX010000068">
    <property type="protein sequence ID" value="MFE1355805.1"/>
    <property type="molecule type" value="Genomic_DNA"/>
</dbReference>
<evidence type="ECO:0000256" key="2">
    <source>
        <dbReference type="ARBA" id="ARBA00022729"/>
    </source>
</evidence>
<dbReference type="InterPro" id="IPR029058">
    <property type="entry name" value="AB_hydrolase_fold"/>
</dbReference>
<evidence type="ECO:0000256" key="4">
    <source>
        <dbReference type="SAM" id="SignalP"/>
    </source>
</evidence>
<evidence type="ECO:0000259" key="5">
    <source>
        <dbReference type="Pfam" id="PF08386"/>
    </source>
</evidence>
<evidence type="ECO:0000313" key="6">
    <source>
        <dbReference type="EMBL" id="MFE1355805.1"/>
    </source>
</evidence>
<dbReference type="SUPFAM" id="SSF53474">
    <property type="entry name" value="alpha/beta-Hydrolases"/>
    <property type="match status" value="1"/>
</dbReference>
<dbReference type="InterPro" id="IPR051601">
    <property type="entry name" value="Serine_prot/Carboxylest_S33"/>
</dbReference>
<dbReference type="Pfam" id="PF08386">
    <property type="entry name" value="Abhydrolase_4"/>
    <property type="match status" value="1"/>
</dbReference>
<evidence type="ECO:0000256" key="1">
    <source>
        <dbReference type="ARBA" id="ARBA00010088"/>
    </source>
</evidence>
<reference evidence="6 7" key="1">
    <citation type="submission" date="2024-09" db="EMBL/GenBank/DDBJ databases">
        <title>The Natural Products Discovery Center: Release of the First 8490 Sequenced Strains for Exploring Actinobacteria Biosynthetic Diversity.</title>
        <authorList>
            <person name="Kalkreuter E."/>
            <person name="Kautsar S.A."/>
            <person name="Yang D."/>
            <person name="Bader C.D."/>
            <person name="Teijaro C.N."/>
            <person name="Fluegel L."/>
            <person name="Davis C.M."/>
            <person name="Simpson J.R."/>
            <person name="Lauterbach L."/>
            <person name="Steele A.D."/>
            <person name="Gui C."/>
            <person name="Meng S."/>
            <person name="Li G."/>
            <person name="Viehrig K."/>
            <person name="Ye F."/>
            <person name="Su P."/>
            <person name="Kiefer A.F."/>
            <person name="Nichols A."/>
            <person name="Cepeda A.J."/>
            <person name="Yan W."/>
            <person name="Fan B."/>
            <person name="Jiang Y."/>
            <person name="Adhikari A."/>
            <person name="Zheng C.-J."/>
            <person name="Schuster L."/>
            <person name="Cowan T.M."/>
            <person name="Smanski M.J."/>
            <person name="Chevrette M.G."/>
            <person name="De Carvalho L.P.S."/>
            <person name="Shen B."/>
        </authorList>
    </citation>
    <scope>NUCLEOTIDE SEQUENCE [LARGE SCALE GENOMIC DNA]</scope>
    <source>
        <strain evidence="6 7">NPDC058753</strain>
    </source>
</reference>
<feature type="domain" description="Peptidase S33 tripeptidyl aminopeptidase-like C-terminal" evidence="5">
    <location>
        <begin position="412"/>
        <end position="508"/>
    </location>
</feature>
<feature type="signal peptide" evidence="4">
    <location>
        <begin position="1"/>
        <end position="31"/>
    </location>
</feature>
<evidence type="ECO:0000256" key="3">
    <source>
        <dbReference type="ARBA" id="ARBA00022801"/>
    </source>
</evidence>
<dbReference type="GO" id="GO:0016787">
    <property type="term" value="F:hydrolase activity"/>
    <property type="evidence" value="ECO:0007669"/>
    <property type="project" value="UniProtKB-KW"/>
</dbReference>